<proteinExistence type="predicted"/>
<gene>
    <name evidence="2" type="ORF">HNR12_000288</name>
</gene>
<evidence type="ECO:0000313" key="2">
    <source>
        <dbReference type="EMBL" id="NYI94011.1"/>
    </source>
</evidence>
<comment type="caution">
    <text evidence="2">The sequence shown here is derived from an EMBL/GenBank/DDBJ whole genome shotgun (WGS) entry which is preliminary data.</text>
</comment>
<keyword evidence="3" id="KW-1185">Reference proteome</keyword>
<accession>A0A853BHB2</accession>
<organism evidence="2 3">
    <name type="scientific">Streptomonospora nanhaiensis</name>
    <dbReference type="NCBI Taxonomy" id="1323731"/>
    <lineage>
        <taxon>Bacteria</taxon>
        <taxon>Bacillati</taxon>
        <taxon>Actinomycetota</taxon>
        <taxon>Actinomycetes</taxon>
        <taxon>Streptosporangiales</taxon>
        <taxon>Nocardiopsidaceae</taxon>
        <taxon>Streptomonospora</taxon>
    </lineage>
</organism>
<dbReference type="Proteomes" id="UP000575985">
    <property type="component" value="Unassembled WGS sequence"/>
</dbReference>
<sequence length="165" mass="18167">MRPLTEQEIRDAFVNCGKGEAKRAPMPRDLADTAWEDLDFLGWRDLGSPERGYLVAEHRDRLVAVALRSPQTRARDFLHRSLCSLCLTTHPSGGVALMAARKAGPAGHQGDSAGLHMCTDMACSLYVRGRKSPAAGGRLPEDLTVEEQIERTRDRLAAFLDRILG</sequence>
<dbReference type="RefSeq" id="WP_179765747.1">
    <property type="nucleotide sequence ID" value="NZ_JACCFO010000001.1"/>
</dbReference>
<evidence type="ECO:0000259" key="1">
    <source>
        <dbReference type="Pfam" id="PF16571"/>
    </source>
</evidence>
<evidence type="ECO:0000313" key="3">
    <source>
        <dbReference type="Proteomes" id="UP000575985"/>
    </source>
</evidence>
<dbReference type="AlphaFoldDB" id="A0A853BHB2"/>
<protein>
    <recommendedName>
        <fullName evidence="1">Elongation factor G-binding protein C-terminal treble-clef zinc-finger domain-containing protein</fullName>
    </recommendedName>
</protein>
<dbReference type="InterPro" id="IPR032330">
    <property type="entry name" value="EF-G-binding_C"/>
</dbReference>
<feature type="domain" description="Elongation factor G-binding protein C-terminal treble-clef zinc-finger" evidence="1">
    <location>
        <begin position="8"/>
        <end position="163"/>
    </location>
</feature>
<reference evidence="2 3" key="1">
    <citation type="submission" date="2020-07" db="EMBL/GenBank/DDBJ databases">
        <title>Sequencing the genomes of 1000 actinobacteria strains.</title>
        <authorList>
            <person name="Klenk H.-P."/>
        </authorList>
    </citation>
    <scope>NUCLEOTIDE SEQUENCE [LARGE SCALE GENOMIC DNA]</scope>
    <source>
        <strain evidence="2 3">DSM 45927</strain>
    </source>
</reference>
<dbReference type="Pfam" id="PF16571">
    <property type="entry name" value="FBP_C"/>
    <property type="match status" value="1"/>
</dbReference>
<dbReference type="EMBL" id="JACCFO010000001">
    <property type="protein sequence ID" value="NYI94011.1"/>
    <property type="molecule type" value="Genomic_DNA"/>
</dbReference>
<name>A0A853BHB2_9ACTN</name>